<comment type="caution">
    <text evidence="1">The sequence shown here is derived from an EMBL/GenBank/DDBJ whole genome shotgun (WGS) entry which is preliminary data.</text>
</comment>
<accession>A0A3M8C993</accession>
<dbReference type="Proteomes" id="UP000281915">
    <property type="component" value="Unassembled WGS sequence"/>
</dbReference>
<gene>
    <name evidence="1" type="ORF">EDM58_22000</name>
</gene>
<dbReference type="Pfam" id="PF05489">
    <property type="entry name" value="Phage_tail_X"/>
    <property type="match status" value="1"/>
</dbReference>
<organism evidence="1 2">
    <name type="scientific">Brevibacillus panacihumi</name>
    <dbReference type="NCBI Taxonomy" id="497735"/>
    <lineage>
        <taxon>Bacteria</taxon>
        <taxon>Bacillati</taxon>
        <taxon>Bacillota</taxon>
        <taxon>Bacilli</taxon>
        <taxon>Bacillales</taxon>
        <taxon>Paenibacillaceae</taxon>
        <taxon>Brevibacillus</taxon>
    </lineage>
</organism>
<dbReference type="InterPro" id="IPR008861">
    <property type="entry name" value="GpX-like"/>
</dbReference>
<reference evidence="1 2" key="1">
    <citation type="submission" date="2018-10" db="EMBL/GenBank/DDBJ databases">
        <title>Phylogenomics of Brevibacillus.</title>
        <authorList>
            <person name="Dunlap C."/>
        </authorList>
    </citation>
    <scope>NUCLEOTIDE SEQUENCE [LARGE SCALE GENOMIC DNA]</scope>
    <source>
        <strain evidence="1 2">JCM 15085</strain>
    </source>
</reference>
<proteinExistence type="predicted"/>
<dbReference type="EMBL" id="RHHT01000062">
    <property type="protein sequence ID" value="RNB72179.1"/>
    <property type="molecule type" value="Genomic_DNA"/>
</dbReference>
<name>A0A3M8C993_9BACL</name>
<sequence>MRTYTTIQGDMWDLIAYKMLGSEYYMTDLIDANPDHRDTVIFPANVELIIPDVDTVQTPNTLPPWKRGEVT</sequence>
<protein>
    <submittedName>
        <fullName evidence="1">Phage tail protein</fullName>
    </submittedName>
</protein>
<dbReference type="RefSeq" id="WP_122915244.1">
    <property type="nucleotide sequence ID" value="NZ_RHHT01000062.1"/>
</dbReference>
<evidence type="ECO:0000313" key="2">
    <source>
        <dbReference type="Proteomes" id="UP000281915"/>
    </source>
</evidence>
<evidence type="ECO:0000313" key="1">
    <source>
        <dbReference type="EMBL" id="RNB72179.1"/>
    </source>
</evidence>
<dbReference type="AlphaFoldDB" id="A0A3M8C993"/>